<feature type="compositionally biased region" description="Polar residues" evidence="6">
    <location>
        <begin position="1681"/>
        <end position="1696"/>
    </location>
</feature>
<feature type="compositionally biased region" description="Low complexity" evidence="6">
    <location>
        <begin position="547"/>
        <end position="561"/>
    </location>
</feature>
<feature type="region of interest" description="Disordered" evidence="6">
    <location>
        <begin position="1283"/>
        <end position="1335"/>
    </location>
</feature>
<dbReference type="EMBL" id="LN714485">
    <property type="protein sequence ID" value="CEL69505.1"/>
    <property type="molecule type" value="Genomic_DNA"/>
</dbReference>
<feature type="compositionally biased region" description="Polar residues" evidence="6">
    <location>
        <begin position="1189"/>
        <end position="1205"/>
    </location>
</feature>
<feature type="compositionally biased region" description="Low complexity" evidence="6">
    <location>
        <begin position="430"/>
        <end position="439"/>
    </location>
</feature>
<reference evidence="8" key="2">
    <citation type="submission" date="2011-03" db="EMBL/GenBank/DDBJ databases">
        <title>Comparative genomics and transcriptomics of Neospora caninum and Toxoplasma gondii.</title>
        <authorList>
            <person name="Reid A.J."/>
            <person name="Sohal A."/>
            <person name="Harris D."/>
            <person name="Quail M."/>
            <person name="Sanders M."/>
            <person name="Berriman M."/>
            <person name="Wastling J.M."/>
            <person name="Pain A."/>
        </authorList>
    </citation>
    <scope>NUCLEOTIDE SEQUENCE</scope>
    <source>
        <strain evidence="8">Liverpool</strain>
    </source>
</reference>
<dbReference type="RefSeq" id="XP_003884816.1">
    <property type="nucleotide sequence ID" value="XM_003884767.1"/>
</dbReference>
<dbReference type="OrthoDB" id="332565at2759"/>
<proteinExistence type="predicted"/>
<feature type="region of interest" description="Disordered" evidence="6">
    <location>
        <begin position="430"/>
        <end position="561"/>
    </location>
</feature>
<feature type="region of interest" description="Disordered" evidence="6">
    <location>
        <begin position="726"/>
        <end position="752"/>
    </location>
</feature>
<dbReference type="GO" id="GO:0003700">
    <property type="term" value="F:DNA-binding transcription factor activity"/>
    <property type="evidence" value="ECO:0007669"/>
    <property type="project" value="InterPro"/>
</dbReference>
<dbReference type="GO" id="GO:0005634">
    <property type="term" value="C:nucleus"/>
    <property type="evidence" value="ECO:0007669"/>
    <property type="project" value="UniProtKB-SubCell"/>
</dbReference>
<feature type="compositionally biased region" description="Basic and acidic residues" evidence="6">
    <location>
        <begin position="965"/>
        <end position="981"/>
    </location>
</feature>
<dbReference type="Proteomes" id="UP000007494">
    <property type="component" value="Chromosome X"/>
</dbReference>
<evidence type="ECO:0000313" key="8">
    <source>
        <dbReference type="EMBL" id="CBZ54788.1"/>
    </source>
</evidence>
<dbReference type="OMA" id="MNACVER"/>
<comment type="subcellular location">
    <subcellularLocation>
        <location evidence="1">Nucleus</location>
    </subcellularLocation>
</comment>
<evidence type="ECO:0000256" key="2">
    <source>
        <dbReference type="ARBA" id="ARBA00023015"/>
    </source>
</evidence>
<feature type="compositionally biased region" description="Low complexity" evidence="6">
    <location>
        <begin position="1728"/>
        <end position="1738"/>
    </location>
</feature>
<evidence type="ECO:0000313" key="10">
    <source>
        <dbReference type="Proteomes" id="UP000007494"/>
    </source>
</evidence>
<keyword evidence="2" id="KW-0805">Transcription regulation</keyword>
<name>F0VL36_NEOCL</name>
<feature type="region of interest" description="Disordered" evidence="6">
    <location>
        <begin position="830"/>
        <end position="854"/>
    </location>
</feature>
<feature type="compositionally biased region" description="Polar residues" evidence="6">
    <location>
        <begin position="341"/>
        <end position="363"/>
    </location>
</feature>
<protein>
    <submittedName>
        <fullName evidence="9">AP2 domain transcription factor AP2X-9</fullName>
    </submittedName>
</protein>
<feature type="compositionally biased region" description="Basic and acidic residues" evidence="6">
    <location>
        <begin position="1307"/>
        <end position="1325"/>
    </location>
</feature>
<feature type="compositionally biased region" description="Polar residues" evidence="6">
    <location>
        <begin position="894"/>
        <end position="906"/>
    </location>
</feature>
<feature type="compositionally biased region" description="Low complexity" evidence="6">
    <location>
        <begin position="834"/>
        <end position="852"/>
    </location>
</feature>
<dbReference type="GO" id="GO:0003677">
    <property type="term" value="F:DNA binding"/>
    <property type="evidence" value="ECO:0007669"/>
    <property type="project" value="UniProtKB-KW"/>
</dbReference>
<evidence type="ECO:0000259" key="7">
    <source>
        <dbReference type="Pfam" id="PF00847"/>
    </source>
</evidence>
<feature type="region of interest" description="Disordered" evidence="6">
    <location>
        <begin position="1139"/>
        <end position="1231"/>
    </location>
</feature>
<feature type="compositionally biased region" description="Low complexity" evidence="6">
    <location>
        <begin position="1211"/>
        <end position="1225"/>
    </location>
</feature>
<sequence length="1900" mass="193417">MALPSNQPLCGGDALPATATLQIAKEEPRLGIPTTALSTVVTRGNPLSFNGAGADGSSGAAVNEKNRTTSIVSDISTAAASSCAPSRMPSICSSANSTVPAVLASKGNASGPSAGYGFDEKTKAAHSGLLPCGTRRVAPALPQGIEAETGAISGQLKGSDFSFVSSACSFSVDAAPPEASCPSESKSTRTGADAQYEVQDNAAARGYDFPAPRPEKTGAEVSARNGADNHALCLRKATAALAQGPKGLESPTSCPASSLSTTIPDYYCGAEVGFGAQDGGEAPYFFSKAADVVGGQEALPDDGVKQSGSAGGLVKASAAQCTDAASGNRLTVQLSPCAASETPQTDADNASLVQANRGTSSGSEADRTLEMMLMMLTPLVAPGSKGASQGLERSANPPTASEVSSLIAKTIMVPFAAPVSERAASGDAASSAPTAVSSTQPEKSSPAANVAGVGGFGPRRTTETCAADSVASRDSNEEGRHAGIPSRGHVSHASPVVPPNGSDPGALSPGLSIHLEAARDGEKAASSPPHRQTRGGWVASKNGAGSSEGSPSVPSVPWSDPLSSPSVASLRCLAVSASSSALPLSLSSSPKFAELLSPPLSKASIRPPIALPPPVSSLAELPAVEPPDAPSSGAFEADVAAAADSAKGSNPVTIPQQLLVDLQLLLLLLFEHVCQLLPPLKRQDDGQFYAWHVQRLAAKAQATLFHYADLMAPLCTSSLFSQPHSGKSTTDVAPFDTPDEQKVDASPEPHHDSGFPHETATAALEALELCAQGRGNEKSAGWSLLALLLLQGLPPNASIFLSVSKCPVGRFLKVVGALERAYSLYKMVQGNGAESSSTPGGTETTVPGGESPLEQLPGVDCSDGVWQGRVQGGPCCKTACATSSSLLATALAEQNGSPEASHSSFSPPGRSVAGHVCGVPDSEAAPLAGIPSSAFAFEGAEFLAPAHAGSGNGEIQTELSVPETAPRKGDFTPRLSTERKLGTPTADRPGEATTDSAPQSSCTAGGLTRETGAASQLVSGAEAVGGEEEALATLLERQPLLQSDFASELFPGVALKGTKEDFCPNAASWQAALASAFSSPLCRPASGASHLGRSFSLPADACAPACGVAGTDSTDRFCRDGQAREAAGGCLSLAGQSRASKRSLKDPSGPGDAVQFGGAATTVQPSAAKKGGFGSGSGSRKSQKKQGAATNGTGVVSPASSQQAQDMRWCTSGSAGSASSFETSSPDAPSRLTSCGDLYLSASVNKRRHPSVQAEILKNCCTETLAERGTRLLDEVLQKLQHGGLQASPNSGTGVKEERGAAVSGGDGDRRTSESSRTSSLHEEETNTSSRRSRKSAGELALLATACMQPGQAPNGGEFLSGDAAAPGWWLADGAREPPTKCRRTLAGGRTCAETPGSASCEEQLLTLLRNATPTCAKGDLALGVALSPGKDDCSAAAESGRLGGAAAVSDLIKKATLGTQAGADVDFPSTFAKASGRDAECKKAAQFTGPLSGEQRALLSLGQASTKAFVPENCAEAAASGMEGRKKRGSASSFVPEQAAAPGSKTSGQLPGLLLGRGAPGAFGNSVGAMKGENGRTPNRMPGTKAEASPAGAAAAMAAGQDETMRGVFFNRSLNRWVCTWSRNGKEYQRSWSAGKYGYEAARQLARQCRLEKLLSGEAHTLQKGMAAVFKAPVGNAFPSTPNVLPSQHGSQSPAKETGERQAPQQARHHDAVPPAVLAEQARQVDRSGGASRAAAAPAEIPFESSGDRASNQNTDVLSLDRCCRLLLEQELAVALGDVRALCAEAGVAKGTDERKSKKGNDRCDKSLLQSLMSMQSDGLGVARKNSPGKKNAPATGRSDFGQMVMLMNACVERDHPCFEVSRGSSSSSSFPSGAPGDYTFSGTLAETQAEQVCFHDLA</sequence>
<gene>
    <name evidence="9" type="ORF">BN1204_052140</name>
    <name evidence="8" type="ORF">NCLIV_052140</name>
</gene>
<feature type="compositionally biased region" description="Basic and acidic residues" evidence="6">
    <location>
        <begin position="739"/>
        <end position="752"/>
    </location>
</feature>
<organism evidence="8 10">
    <name type="scientific">Neospora caninum (strain Liverpool)</name>
    <dbReference type="NCBI Taxonomy" id="572307"/>
    <lineage>
        <taxon>Eukaryota</taxon>
        <taxon>Sar</taxon>
        <taxon>Alveolata</taxon>
        <taxon>Apicomplexa</taxon>
        <taxon>Conoidasida</taxon>
        <taxon>Coccidia</taxon>
        <taxon>Eucoccidiorida</taxon>
        <taxon>Eimeriorina</taxon>
        <taxon>Sarcocystidae</taxon>
        <taxon>Neospora</taxon>
    </lineage>
</organism>
<reference evidence="10" key="3">
    <citation type="journal article" date="2012" name="PLoS Pathog.">
        <title>Comparative genomics of the apicomplexan parasites Toxoplasma gondii and Neospora caninum: Coccidia differing in host range and transmission strategy.</title>
        <authorList>
            <person name="Reid A.J."/>
            <person name="Vermont S.J."/>
            <person name="Cotton J.A."/>
            <person name="Harris D."/>
            <person name="Hill-Cawthorne G.A."/>
            <person name="Konen-Waisman S."/>
            <person name="Latham S.M."/>
            <person name="Mourier T."/>
            <person name="Norton R."/>
            <person name="Quail M.A."/>
            <person name="Sanders M."/>
            <person name="Shanmugam D."/>
            <person name="Sohal A."/>
            <person name="Wasmuth J.D."/>
            <person name="Brunk B."/>
            <person name="Grigg M.E."/>
            <person name="Howard J.C."/>
            <person name="Parkinson J."/>
            <person name="Roos D.S."/>
            <person name="Trees A.J."/>
            <person name="Berriman M."/>
            <person name="Pain A."/>
            <person name="Wastling J.M."/>
        </authorList>
    </citation>
    <scope>NUCLEOTIDE SEQUENCE [LARGE SCALE GENOMIC DNA]</scope>
    <source>
        <strain evidence="10">Liverpool</strain>
    </source>
</reference>
<keyword evidence="5" id="KW-0539">Nucleus</keyword>
<evidence type="ECO:0000256" key="4">
    <source>
        <dbReference type="ARBA" id="ARBA00023163"/>
    </source>
</evidence>
<feature type="region of interest" description="Disordered" evidence="6">
    <location>
        <begin position="948"/>
        <end position="1008"/>
    </location>
</feature>
<evidence type="ECO:0000256" key="5">
    <source>
        <dbReference type="ARBA" id="ARBA00023242"/>
    </source>
</evidence>
<accession>F0VL36</accession>
<feature type="compositionally biased region" description="Polar residues" evidence="6">
    <location>
        <begin position="993"/>
        <end position="1003"/>
    </location>
</feature>
<evidence type="ECO:0000256" key="6">
    <source>
        <dbReference type="SAM" id="MobiDB-lite"/>
    </source>
</evidence>
<keyword evidence="10" id="KW-1185">Reference proteome</keyword>
<reference evidence="9" key="4">
    <citation type="journal article" date="2015" name="PLoS ONE">
        <title>Comprehensive Evaluation of Toxoplasma gondii VEG and Neospora caninum LIV Genomes with Tachyzoite Stage Transcriptome and Proteome Defines Novel Transcript Features.</title>
        <authorList>
            <person name="Ramaprasad A."/>
            <person name="Mourier T."/>
            <person name="Naeem R."/>
            <person name="Malas T.B."/>
            <person name="Moussa E."/>
            <person name="Panigrahi A."/>
            <person name="Vermont S.J."/>
            <person name="Otto T.D."/>
            <person name="Wastling J."/>
            <person name="Pain A."/>
        </authorList>
    </citation>
    <scope>NUCLEOTIDE SEQUENCE</scope>
    <source>
        <strain evidence="9">Liverpool</strain>
    </source>
</reference>
<dbReference type="Pfam" id="PF00847">
    <property type="entry name" value="AP2"/>
    <property type="match status" value="1"/>
</dbReference>
<dbReference type="InParanoid" id="F0VL36"/>
<feature type="region of interest" description="Disordered" evidence="6">
    <location>
        <begin position="892"/>
        <end position="917"/>
    </location>
</feature>
<evidence type="ECO:0000313" key="9">
    <source>
        <dbReference type="EMBL" id="CEL69505.1"/>
    </source>
</evidence>
<feature type="region of interest" description="Disordered" evidence="6">
    <location>
        <begin position="337"/>
        <end position="363"/>
    </location>
</feature>
<dbReference type="Gene3D" id="1.20.5.2050">
    <property type="match status" value="1"/>
</dbReference>
<feature type="region of interest" description="Disordered" evidence="6">
    <location>
        <begin position="1521"/>
        <end position="1551"/>
    </location>
</feature>
<keyword evidence="3" id="KW-0238">DNA-binding</keyword>
<dbReference type="EMBL" id="FR823391">
    <property type="protein sequence ID" value="CBZ54788.1"/>
    <property type="molecule type" value="Genomic_DNA"/>
</dbReference>
<dbReference type="VEuPathDB" id="ToxoDB:NCLIV_052140"/>
<feature type="region of interest" description="Disordered" evidence="6">
    <location>
        <begin position="1568"/>
        <end position="1588"/>
    </location>
</feature>
<dbReference type="eggNOG" id="ENOG502QYB7">
    <property type="taxonomic scope" value="Eukaryota"/>
</dbReference>
<dbReference type="InterPro" id="IPR001471">
    <property type="entry name" value="AP2/ERF_dom"/>
</dbReference>
<feature type="domain" description="AP2/ERF" evidence="7">
    <location>
        <begin position="1607"/>
        <end position="1654"/>
    </location>
</feature>
<dbReference type="GeneID" id="13446492"/>
<evidence type="ECO:0000256" key="1">
    <source>
        <dbReference type="ARBA" id="ARBA00004123"/>
    </source>
</evidence>
<keyword evidence="4" id="KW-0804">Transcription</keyword>
<feature type="region of interest" description="Disordered" evidence="6">
    <location>
        <begin position="1681"/>
        <end position="1753"/>
    </location>
</feature>
<evidence type="ECO:0000256" key="3">
    <source>
        <dbReference type="ARBA" id="ARBA00023125"/>
    </source>
</evidence>
<reference evidence="8" key="1">
    <citation type="submission" date="2011-02" db="EMBL/GenBank/DDBJ databases">
        <authorList>
            <person name="Aslett M."/>
        </authorList>
    </citation>
    <scope>NUCLEOTIDE SEQUENCE</scope>
    <source>
        <strain evidence="8">Liverpool</strain>
    </source>
</reference>